<dbReference type="PANTHER" id="PTHR37984">
    <property type="entry name" value="PROTEIN CBG26694"/>
    <property type="match status" value="1"/>
</dbReference>
<gene>
    <name evidence="1" type="ORF">FSP39_017949</name>
</gene>
<accession>A0AA88Y9E0</accession>
<dbReference type="Proteomes" id="UP001186944">
    <property type="component" value="Unassembled WGS sequence"/>
</dbReference>
<comment type="caution">
    <text evidence="1">The sequence shown here is derived from an EMBL/GenBank/DDBJ whole genome shotgun (WGS) entry which is preliminary data.</text>
</comment>
<dbReference type="PANTHER" id="PTHR37984:SF15">
    <property type="entry name" value="INTEGRASE CATALYTIC DOMAIN-CONTAINING PROTEIN"/>
    <property type="match status" value="1"/>
</dbReference>
<dbReference type="AlphaFoldDB" id="A0AA88Y9E0"/>
<evidence type="ECO:0000313" key="1">
    <source>
        <dbReference type="EMBL" id="KAK3100307.1"/>
    </source>
</evidence>
<proteinExistence type="predicted"/>
<sequence>MERYGKRPHDYFSNLISIRRENNETYRGLMFSININLKRCTEEKDPIEVIGDEFFLRALANGKTERFHVTFKLILKKLCATKSEEWDTFLPYALFAYREVPHEETGFSPFELLYGWPVRGPTQIYNEFLTGEEDIQMSVIYHVARMRNKLKEMSLEVKDNPARQRTAKTMVDKSSKERRSSPGDEVLVLLPSDTNRIVAQWKGPYRVIEREMMSTTR</sequence>
<reference evidence="1" key="1">
    <citation type="submission" date="2019-08" db="EMBL/GenBank/DDBJ databases">
        <title>The improved chromosome-level genome for the pearl oyster Pinctada fucata martensii using PacBio sequencing and Hi-C.</title>
        <authorList>
            <person name="Zheng Z."/>
        </authorList>
    </citation>
    <scope>NUCLEOTIDE SEQUENCE</scope>
    <source>
        <strain evidence="1">ZZ-2019</strain>
        <tissue evidence="1">Adductor muscle</tissue>
    </source>
</reference>
<protein>
    <submittedName>
        <fullName evidence="1">Uncharacterized protein</fullName>
    </submittedName>
</protein>
<name>A0AA88Y9E0_PINIB</name>
<evidence type="ECO:0000313" key="2">
    <source>
        <dbReference type="Proteomes" id="UP001186944"/>
    </source>
</evidence>
<organism evidence="1 2">
    <name type="scientific">Pinctada imbricata</name>
    <name type="common">Atlantic pearl-oyster</name>
    <name type="synonym">Pinctada martensii</name>
    <dbReference type="NCBI Taxonomy" id="66713"/>
    <lineage>
        <taxon>Eukaryota</taxon>
        <taxon>Metazoa</taxon>
        <taxon>Spiralia</taxon>
        <taxon>Lophotrochozoa</taxon>
        <taxon>Mollusca</taxon>
        <taxon>Bivalvia</taxon>
        <taxon>Autobranchia</taxon>
        <taxon>Pteriomorphia</taxon>
        <taxon>Pterioida</taxon>
        <taxon>Pterioidea</taxon>
        <taxon>Pteriidae</taxon>
        <taxon>Pinctada</taxon>
    </lineage>
</organism>
<dbReference type="Gene3D" id="3.30.420.10">
    <property type="entry name" value="Ribonuclease H-like superfamily/Ribonuclease H"/>
    <property type="match status" value="1"/>
</dbReference>
<dbReference type="InterPro" id="IPR036397">
    <property type="entry name" value="RNaseH_sf"/>
</dbReference>
<dbReference type="InterPro" id="IPR050951">
    <property type="entry name" value="Retrovirus_Pol_polyprotein"/>
</dbReference>
<dbReference type="GO" id="GO:0003676">
    <property type="term" value="F:nucleic acid binding"/>
    <property type="evidence" value="ECO:0007669"/>
    <property type="project" value="InterPro"/>
</dbReference>
<dbReference type="EMBL" id="VSWD01000006">
    <property type="protein sequence ID" value="KAK3100307.1"/>
    <property type="molecule type" value="Genomic_DNA"/>
</dbReference>
<dbReference type="SUPFAM" id="SSF53098">
    <property type="entry name" value="Ribonuclease H-like"/>
    <property type="match status" value="1"/>
</dbReference>
<dbReference type="InterPro" id="IPR012337">
    <property type="entry name" value="RNaseH-like_sf"/>
</dbReference>
<keyword evidence="2" id="KW-1185">Reference proteome</keyword>